<accession>A0A178Z4B5</accession>
<gene>
    <name evidence="3" type="ORF">AYL99_11020</name>
</gene>
<evidence type="ECO:0008006" key="5">
    <source>
        <dbReference type="Google" id="ProtNLM"/>
    </source>
</evidence>
<dbReference type="Proteomes" id="UP000078343">
    <property type="component" value="Unassembled WGS sequence"/>
</dbReference>
<keyword evidence="2" id="KW-0732">Signal</keyword>
<keyword evidence="4" id="KW-1185">Reference proteome</keyword>
<feature type="chain" id="PRO_5008098244" description="Apple domain-containing protein" evidence="2">
    <location>
        <begin position="19"/>
        <end position="426"/>
    </location>
</feature>
<name>A0A178Z4B5_9EURO</name>
<comment type="caution">
    <text evidence="3">The sequence shown here is derived from an EMBL/GenBank/DDBJ whole genome shotgun (WGS) entry which is preliminary data.</text>
</comment>
<evidence type="ECO:0000313" key="4">
    <source>
        <dbReference type="Proteomes" id="UP000078343"/>
    </source>
</evidence>
<feature type="signal peptide" evidence="2">
    <location>
        <begin position="1"/>
        <end position="18"/>
    </location>
</feature>
<evidence type="ECO:0000256" key="2">
    <source>
        <dbReference type="SAM" id="SignalP"/>
    </source>
</evidence>
<sequence length="426" mass="44104">MKVPIVSLLALWPLFSAALGPYPPLSGSETLTIEHCSTIRQPNSVRSVTTATHTTTITIPVHVTSSFTPTVTVTPSTVTATSTTSTTTTSTSVTTVATPTSTFTTTLTLLFSTTTTSTITAPTSTATEIQTSTSTTTTTLSSTVPTSAGFLPVISTLPGSAEKRKRAVNWKQTHSRRSSYTLPWQKPSTQCKAPTPDQPSSGGRPSRPVWDTCAQYAASVECQELVEIFSPIVTTVTAHTTVSATLTTATTTTTITSTSTATTTATITPPSANYTTTVTTSTTTLITAFSTTTPSTTTTSTSTVVTTATTSTVIYAACATPNIVGTLNGDGVYDVIYPGPSVGLATTDDSTAYDCCVSCINNPACAAAAFNANFGAGEQCFNFPADSCTVEGEYSFGAEPSSSVSPDTQYFISNGNCGAYNYVEAD</sequence>
<protein>
    <recommendedName>
        <fullName evidence="5">Apple domain-containing protein</fullName>
    </recommendedName>
</protein>
<evidence type="ECO:0000256" key="1">
    <source>
        <dbReference type="SAM" id="MobiDB-lite"/>
    </source>
</evidence>
<evidence type="ECO:0000313" key="3">
    <source>
        <dbReference type="EMBL" id="OAP54572.1"/>
    </source>
</evidence>
<dbReference type="OrthoDB" id="4161493at2759"/>
<feature type="compositionally biased region" description="Basic residues" evidence="1">
    <location>
        <begin position="164"/>
        <end position="177"/>
    </location>
</feature>
<proteinExistence type="predicted"/>
<dbReference type="SUPFAM" id="SSF51126">
    <property type="entry name" value="Pectin lyase-like"/>
    <property type="match status" value="1"/>
</dbReference>
<reference evidence="3 4" key="1">
    <citation type="submission" date="2016-04" db="EMBL/GenBank/DDBJ databases">
        <title>Draft genome of Fonsecaea erecta CBS 125763.</title>
        <authorList>
            <person name="Weiss V.A."/>
            <person name="Vicente V.A."/>
            <person name="Raittz R.T."/>
            <person name="Moreno L.F."/>
            <person name="De Souza E.M."/>
            <person name="Pedrosa F.O."/>
            <person name="Steffens M.B."/>
            <person name="Faoro H."/>
            <person name="Tadra-Sfeir M.Z."/>
            <person name="Najafzadeh M.J."/>
            <person name="Felipe M.S."/>
            <person name="Teixeira M."/>
            <person name="Sun J."/>
            <person name="Xi L."/>
            <person name="Gomes R."/>
            <person name="De Azevedo C.M."/>
            <person name="Salgado C.G."/>
            <person name="Da Silva M.B."/>
            <person name="Nascimento M.F."/>
            <person name="Queiroz-Telles F."/>
            <person name="Attili D.S."/>
            <person name="Gorbushina A."/>
        </authorList>
    </citation>
    <scope>NUCLEOTIDE SEQUENCE [LARGE SCALE GENOMIC DNA]</scope>
    <source>
        <strain evidence="3 4">CBS 125763</strain>
    </source>
</reference>
<dbReference type="RefSeq" id="XP_018687939.1">
    <property type="nucleotide sequence ID" value="XM_018842526.1"/>
</dbReference>
<organism evidence="3 4">
    <name type="scientific">Fonsecaea erecta</name>
    <dbReference type="NCBI Taxonomy" id="1367422"/>
    <lineage>
        <taxon>Eukaryota</taxon>
        <taxon>Fungi</taxon>
        <taxon>Dikarya</taxon>
        <taxon>Ascomycota</taxon>
        <taxon>Pezizomycotina</taxon>
        <taxon>Eurotiomycetes</taxon>
        <taxon>Chaetothyriomycetidae</taxon>
        <taxon>Chaetothyriales</taxon>
        <taxon>Herpotrichiellaceae</taxon>
        <taxon>Fonsecaea</taxon>
    </lineage>
</organism>
<dbReference type="EMBL" id="LVYI01000013">
    <property type="protein sequence ID" value="OAP54572.1"/>
    <property type="molecule type" value="Genomic_DNA"/>
</dbReference>
<dbReference type="AlphaFoldDB" id="A0A178Z4B5"/>
<dbReference type="InterPro" id="IPR011050">
    <property type="entry name" value="Pectin_lyase_fold/virulence"/>
</dbReference>
<dbReference type="GeneID" id="30015188"/>
<feature type="region of interest" description="Disordered" evidence="1">
    <location>
        <begin position="164"/>
        <end position="208"/>
    </location>
</feature>
<feature type="compositionally biased region" description="Polar residues" evidence="1">
    <location>
        <begin position="178"/>
        <end position="203"/>
    </location>
</feature>